<accession>A0AAD4GTT4</accession>
<evidence type="ECO:0000256" key="1">
    <source>
        <dbReference type="SAM" id="Coils"/>
    </source>
</evidence>
<sequence length="781" mass="88506">MGAQGPVQPLGPPRQLDLPLLPGKACENANRISFREPGKLALEKPKRWRKLMIQRAENRHAQVQLEQLLAQLDRERKTGYLKHSDYVRVSQQRLEQLRNIKQAANSQDKEEMSFLAGILHVGNKELNHMHATYEALYTPQASISPNAMSLYGELKDRQFRVLVLYPAPNHYHPLIGTLKTESLVSRGLTQYVTIPHYRGNDTPTDVIHILPGNISQGMVSVGDSHQFSDDYARYCHRVPIQDNLLGALLRFRRADRPVALWVDELCIDQSNPIEKTKHVALRLDIYHMSHSTCVWLGESDDEARSSMALDLIPRLVDYSILKSYMSHRKYAAHWAALGELMRDRCFSQCLVFQEVSLARRITLHCGAEVVQWSDFANAIDWLLTYKDQIKELFHFSQWRYGPDTLGDLESSGANILLDAMSRLFMRTGDGDIIKPTKSLQSLVRDLHSFDNGNPRDIIYGLVSIATDTFPFCMAYRLRTVDDLPRTILPVDYRRSVLEVYQDFTQACINSSGSLDVIFHPCLSARQLSRHCKGNNFSPKLPSWITFVPDSEFGTPDEVSGRRNNVERLVGPRGQPYYEACGSMKAERALIHELCLTVTGLQLATISDISQCHTTGIIPRESLSLLGLSDPKNCNQSAPGRIWRTLIADRDSGGEFPAEYYRRIFHSCIDSNGDINTGRPTRKCSHLTPDYLTRVRDITWNRRFFIGHAPRSPHVGLCPADARKGDLVCILFGCSVPVILRKHGRGETSSFEFIGEAYVHERMDGYGIADLAMTGEMQIRIK</sequence>
<dbReference type="PANTHER" id="PTHR24148:SF64">
    <property type="entry name" value="HETEROKARYON INCOMPATIBILITY DOMAIN-CONTAINING PROTEIN"/>
    <property type="match status" value="1"/>
</dbReference>
<gene>
    <name evidence="3" type="ORF">FE257_008009</name>
</gene>
<organism evidence="3 4">
    <name type="scientific">Aspergillus nanangensis</name>
    <dbReference type="NCBI Taxonomy" id="2582783"/>
    <lineage>
        <taxon>Eukaryota</taxon>
        <taxon>Fungi</taxon>
        <taxon>Dikarya</taxon>
        <taxon>Ascomycota</taxon>
        <taxon>Pezizomycotina</taxon>
        <taxon>Eurotiomycetes</taxon>
        <taxon>Eurotiomycetidae</taxon>
        <taxon>Eurotiales</taxon>
        <taxon>Aspergillaceae</taxon>
        <taxon>Aspergillus</taxon>
        <taxon>Aspergillus subgen. Circumdati</taxon>
    </lineage>
</organism>
<keyword evidence="4" id="KW-1185">Reference proteome</keyword>
<reference evidence="3" key="1">
    <citation type="journal article" date="2019" name="Beilstein J. Org. Chem.">
        <title>Nanangenines: drimane sesquiterpenoids as the dominant metabolite cohort of a novel Australian fungus, Aspergillus nanangensis.</title>
        <authorList>
            <person name="Lacey H.J."/>
            <person name="Gilchrist C.L.M."/>
            <person name="Crombie A."/>
            <person name="Kalaitzis J.A."/>
            <person name="Vuong D."/>
            <person name="Rutledge P.J."/>
            <person name="Turner P."/>
            <person name="Pitt J.I."/>
            <person name="Lacey E."/>
            <person name="Chooi Y.H."/>
            <person name="Piggott A.M."/>
        </authorList>
    </citation>
    <scope>NUCLEOTIDE SEQUENCE</scope>
    <source>
        <strain evidence="3">MST-FP2251</strain>
    </source>
</reference>
<keyword evidence="1" id="KW-0175">Coiled coil</keyword>
<dbReference type="Pfam" id="PF06985">
    <property type="entry name" value="HET"/>
    <property type="match status" value="1"/>
</dbReference>
<proteinExistence type="predicted"/>
<evidence type="ECO:0000313" key="4">
    <source>
        <dbReference type="Proteomes" id="UP001194746"/>
    </source>
</evidence>
<dbReference type="PANTHER" id="PTHR24148">
    <property type="entry name" value="ANKYRIN REPEAT DOMAIN-CONTAINING PROTEIN 39 HOMOLOG-RELATED"/>
    <property type="match status" value="1"/>
</dbReference>
<dbReference type="AlphaFoldDB" id="A0AAD4GTT4"/>
<comment type="caution">
    <text evidence="3">The sequence shown here is derived from an EMBL/GenBank/DDBJ whole genome shotgun (WGS) entry which is preliminary data.</text>
</comment>
<protein>
    <recommendedName>
        <fullName evidence="2">Heterokaryon incompatibility domain-containing protein</fullName>
    </recommendedName>
</protein>
<feature type="domain" description="Heterokaryon incompatibility" evidence="2">
    <location>
        <begin position="235"/>
        <end position="354"/>
    </location>
</feature>
<dbReference type="EMBL" id="VCAU01000040">
    <property type="protein sequence ID" value="KAF9889032.1"/>
    <property type="molecule type" value="Genomic_DNA"/>
</dbReference>
<feature type="coiled-coil region" evidence="1">
    <location>
        <begin position="51"/>
        <end position="107"/>
    </location>
</feature>
<name>A0AAD4GTT4_ASPNN</name>
<dbReference type="Proteomes" id="UP001194746">
    <property type="component" value="Unassembled WGS sequence"/>
</dbReference>
<evidence type="ECO:0000259" key="2">
    <source>
        <dbReference type="Pfam" id="PF06985"/>
    </source>
</evidence>
<dbReference type="InterPro" id="IPR010730">
    <property type="entry name" value="HET"/>
</dbReference>
<dbReference type="InterPro" id="IPR052895">
    <property type="entry name" value="HetReg/Transcr_Mod"/>
</dbReference>
<reference evidence="3" key="2">
    <citation type="submission" date="2020-02" db="EMBL/GenBank/DDBJ databases">
        <authorList>
            <person name="Gilchrist C.L.M."/>
            <person name="Chooi Y.-H."/>
        </authorList>
    </citation>
    <scope>NUCLEOTIDE SEQUENCE</scope>
    <source>
        <strain evidence="3">MST-FP2251</strain>
    </source>
</reference>
<evidence type="ECO:0000313" key="3">
    <source>
        <dbReference type="EMBL" id="KAF9889032.1"/>
    </source>
</evidence>